<dbReference type="Proteomes" id="UP000323225">
    <property type="component" value="Unassembled WGS sequence"/>
</dbReference>
<sequence>MKQDITDSNVLFGRKRNYVHLSVNIQKATRAGKRHSKEKEPVILVIDKNAPVDFKISDNGVILIDFVLPQYISMLSEN</sequence>
<dbReference type="Gene3D" id="3.20.170.30">
    <property type="match status" value="1"/>
</dbReference>
<evidence type="ECO:0000313" key="1">
    <source>
        <dbReference type="EMBL" id="KAA1253304.1"/>
    </source>
</evidence>
<organism evidence="1 2">
    <name type="scientific">Vibrio cholerae</name>
    <dbReference type="NCBI Taxonomy" id="666"/>
    <lineage>
        <taxon>Bacteria</taxon>
        <taxon>Pseudomonadati</taxon>
        <taxon>Pseudomonadota</taxon>
        <taxon>Gammaproteobacteria</taxon>
        <taxon>Vibrionales</taxon>
        <taxon>Vibrionaceae</taxon>
        <taxon>Vibrio</taxon>
    </lineage>
</organism>
<dbReference type="InterPro" id="IPR042081">
    <property type="entry name" value="RNA_2'-PTrans_C"/>
</dbReference>
<gene>
    <name evidence="1" type="ORF">F0M16_18180</name>
</gene>
<comment type="caution">
    <text evidence="1">The sequence shown here is derived from an EMBL/GenBank/DDBJ whole genome shotgun (WGS) entry which is preliminary data.</text>
</comment>
<accession>A0A5Q6PEJ1</accession>
<dbReference type="AlphaFoldDB" id="A0A5Q6PEJ1"/>
<dbReference type="EMBL" id="VUAA01000023">
    <property type="protein sequence ID" value="KAA1253304.1"/>
    <property type="molecule type" value="Genomic_DNA"/>
</dbReference>
<dbReference type="SUPFAM" id="SSF56399">
    <property type="entry name" value="ADP-ribosylation"/>
    <property type="match status" value="1"/>
</dbReference>
<evidence type="ECO:0000313" key="2">
    <source>
        <dbReference type="Proteomes" id="UP000323225"/>
    </source>
</evidence>
<protein>
    <submittedName>
        <fullName evidence="1">Uncharacterized protein</fullName>
    </submittedName>
</protein>
<reference evidence="1 2" key="1">
    <citation type="submission" date="2019-09" db="EMBL/GenBank/DDBJ databases">
        <authorList>
            <person name="Kritzky A."/>
            <person name="Schelkanova E.Y."/>
            <person name="Alkhova Z.V."/>
            <person name="Smirnova N.I."/>
        </authorList>
    </citation>
    <scope>NUCLEOTIDE SEQUENCE [LARGE SCALE GENOMIC DNA]</scope>
    <source>
        <strain evidence="1 2">M1526</strain>
    </source>
</reference>
<proteinExistence type="predicted"/>
<name>A0A5Q6PEJ1_VIBCL</name>